<sequence>MLARAAQVSVMSPLGTSEKCHIHNRIALSAVRSARMNRVETSCATALRLAMWEHHAVQPAAREVLGRQAVIFRQIGSYNCRPIAQHVSPAIVGAPIPRLTRLT</sequence>
<dbReference type="AlphaFoldDB" id="M9RNC4"/>
<dbReference type="KEGG" id="oar:OA238_c41910"/>
<dbReference type="EMBL" id="CP003742">
    <property type="protein sequence ID" value="AGI74104.1"/>
    <property type="molecule type" value="Genomic_DNA"/>
</dbReference>
<evidence type="ECO:0000313" key="2">
    <source>
        <dbReference type="EMBL" id="AGI74104.1"/>
    </source>
</evidence>
<name>M9RNC4_9RHOB</name>
<protein>
    <recommendedName>
        <fullName evidence="1">Extensin-like C-terminal domain-containing protein</fullName>
    </recommendedName>
</protein>
<dbReference type="Proteomes" id="UP000004688">
    <property type="component" value="Chromosome"/>
</dbReference>
<evidence type="ECO:0000259" key="1">
    <source>
        <dbReference type="Pfam" id="PF06904"/>
    </source>
</evidence>
<dbReference type="HOGENOM" id="CLU_2260891_0_0_5"/>
<evidence type="ECO:0000313" key="3">
    <source>
        <dbReference type="Proteomes" id="UP000004688"/>
    </source>
</evidence>
<feature type="domain" description="Extensin-like C-terminal" evidence="1">
    <location>
        <begin position="8"/>
        <end position="86"/>
    </location>
</feature>
<keyword evidence="3" id="KW-1185">Reference proteome</keyword>
<dbReference type="InterPro" id="IPR009683">
    <property type="entry name" value="Extensin-like_C"/>
</dbReference>
<gene>
    <name evidence="2" type="ORF">OA238_c41910</name>
</gene>
<dbReference type="eggNOG" id="COG3921">
    <property type="taxonomic scope" value="Bacteria"/>
</dbReference>
<dbReference type="RefSeq" id="WP_015497071.1">
    <property type="nucleotide sequence ID" value="NC_020908.1"/>
</dbReference>
<organism evidence="2 3">
    <name type="scientific">Octadecabacter arcticus 238</name>
    <dbReference type="NCBI Taxonomy" id="391616"/>
    <lineage>
        <taxon>Bacteria</taxon>
        <taxon>Pseudomonadati</taxon>
        <taxon>Pseudomonadota</taxon>
        <taxon>Alphaproteobacteria</taxon>
        <taxon>Rhodobacterales</taxon>
        <taxon>Roseobacteraceae</taxon>
        <taxon>Octadecabacter</taxon>
    </lineage>
</organism>
<dbReference type="Pfam" id="PF06904">
    <property type="entry name" value="Extensin-like_C"/>
    <property type="match status" value="1"/>
</dbReference>
<proteinExistence type="predicted"/>
<reference evidence="2 3" key="1">
    <citation type="journal article" date="2013" name="PLoS ONE">
        <title>Poles Apart: Arctic and Antarctic Octadecabacter strains Share High Genome Plasticity and a New Type of Xanthorhodopsin.</title>
        <authorList>
            <person name="Vollmers J."/>
            <person name="Voget S."/>
            <person name="Dietrich S."/>
            <person name="Gollnow K."/>
            <person name="Smits M."/>
            <person name="Meyer K."/>
            <person name="Brinkhoff T."/>
            <person name="Simon M."/>
            <person name="Daniel R."/>
        </authorList>
    </citation>
    <scope>NUCLEOTIDE SEQUENCE [LARGE SCALE GENOMIC DNA]</scope>
    <source>
        <strain evidence="2 3">238</strain>
    </source>
</reference>
<accession>M9RNC4</accession>